<reference evidence="3" key="1">
    <citation type="journal article" date="2017" name="PLoS ONE">
        <title>The Agassiz's desert tortoise genome provides a resource for the conservation of a threatened species.</title>
        <authorList>
            <person name="Tollis M."/>
            <person name="DeNardo D.F."/>
            <person name="Cornelius J.A."/>
            <person name="Dolby G.A."/>
            <person name="Edwards T."/>
            <person name="Henen B.T."/>
            <person name="Karl A.E."/>
            <person name="Murphy R.W."/>
            <person name="Kusumi K."/>
        </authorList>
    </citation>
    <scope>NUCLEOTIDE SEQUENCE [LARGE SCALE GENOMIC DNA]</scope>
</reference>
<reference evidence="2" key="3">
    <citation type="submission" date="2025-09" db="UniProtKB">
        <authorList>
            <consortium name="Ensembl"/>
        </authorList>
    </citation>
    <scope>IDENTIFICATION</scope>
</reference>
<organism evidence="2 3">
    <name type="scientific">Gopherus agassizii</name>
    <name type="common">Agassiz's desert tortoise</name>
    <dbReference type="NCBI Taxonomy" id="38772"/>
    <lineage>
        <taxon>Eukaryota</taxon>
        <taxon>Metazoa</taxon>
        <taxon>Chordata</taxon>
        <taxon>Craniata</taxon>
        <taxon>Vertebrata</taxon>
        <taxon>Euteleostomi</taxon>
        <taxon>Archelosauria</taxon>
        <taxon>Testudinata</taxon>
        <taxon>Testudines</taxon>
        <taxon>Cryptodira</taxon>
        <taxon>Durocryptodira</taxon>
        <taxon>Testudinoidea</taxon>
        <taxon>Testudinidae</taxon>
        <taxon>Gopherus</taxon>
    </lineage>
</organism>
<name>A0A452HSH3_9SAUR</name>
<dbReference type="AlphaFoldDB" id="A0A452HSH3"/>
<evidence type="ECO:0000256" key="1">
    <source>
        <dbReference type="SAM" id="MobiDB-lite"/>
    </source>
</evidence>
<accession>A0A452HSH3</accession>
<sequence>MEGELRLATVDDAVKYQLFLVPCEPGDPDQHREVLQQYIERILVQFAPILVSYIWQNQPFNLKYKPTKGDIPAHIGGVTKFGDNIEDEWFIVYLIQQITKKFPALVARVDDNDGEFLLIEAADFLPKWLTPENSANRVFFHQGELCIIPKPKTPGEEPWLPATSPTILQALMLLSAHPDDFLATKSIRAAVYKRISGYPEKVQASFHQAHCYLPAGIVVVLKHRPALVAAAVQAFYLRDSIDLQACRPFKTFLPNTRVMTSVTFTKCLYAQLMQQKFVPDRRSGYTLPSPVHHQYKAHELGMKLAHGFEILCSKCNTVSPDSKRQVLNTPFWAGFLNSLKTNNYFKGELEGSANYLDQLHMAENYFQQSVIKPESSVAMSPGEEILTLLQMLSFNLDELEKEAASLPPEDDDGWLEISPDDLDQILSEASGRNESIPPSNEEDQKYDLAEVTESMKAFISKVSTHEGAETPWSPAEACVTFDVDSFTDALDRILGADSEELDSDDLDEEEQFEFLDSDEDMDSEAHGQEEKALPNKMIGSLRSYMNDMDCELTHTNVGKSFITPRKVASSAKEPLSRDADCALGDDSDAGDTDLTPVDVDLNLVTNLLESYSAQAGLAGPASNILQSMGVHLPENSDHRCINSRAKD</sequence>
<evidence type="ECO:0000313" key="3">
    <source>
        <dbReference type="Proteomes" id="UP000291020"/>
    </source>
</evidence>
<feature type="region of interest" description="Disordered" evidence="1">
    <location>
        <begin position="573"/>
        <end position="594"/>
    </location>
</feature>
<dbReference type="PANTHER" id="PTHR13060">
    <property type="entry name" value="SGT1 PROTEIN HSGT1 SUPPRESSOR OF GCR2"/>
    <property type="match status" value="1"/>
</dbReference>
<dbReference type="Proteomes" id="UP000291020">
    <property type="component" value="Unassembled WGS sequence"/>
</dbReference>
<dbReference type="InterPro" id="IPR010770">
    <property type="entry name" value="Ecd"/>
</dbReference>
<reference evidence="2" key="2">
    <citation type="submission" date="2025-08" db="UniProtKB">
        <authorList>
            <consortium name="Ensembl"/>
        </authorList>
    </citation>
    <scope>IDENTIFICATION</scope>
</reference>
<evidence type="ECO:0000313" key="2">
    <source>
        <dbReference type="Ensembl" id="ENSGAGP00000018036.1"/>
    </source>
</evidence>
<dbReference type="GO" id="GO:0005634">
    <property type="term" value="C:nucleus"/>
    <property type="evidence" value="ECO:0007669"/>
    <property type="project" value="TreeGrafter"/>
</dbReference>
<dbReference type="Pfam" id="PF07093">
    <property type="entry name" value="SGT1"/>
    <property type="match status" value="1"/>
</dbReference>
<protein>
    <submittedName>
        <fullName evidence="2">Uncharacterized protein</fullName>
    </submittedName>
</protein>
<dbReference type="PANTHER" id="PTHR13060:SF0">
    <property type="entry name" value="PROTEIN ECDYSONELESS HOMOLOG"/>
    <property type="match status" value="1"/>
</dbReference>
<dbReference type="STRING" id="38772.ENSGAGP00000018036"/>
<proteinExistence type="predicted"/>
<keyword evidence="3" id="KW-1185">Reference proteome</keyword>
<dbReference type="Ensembl" id="ENSGAGT00000020570.1">
    <property type="protein sequence ID" value="ENSGAGP00000018036.1"/>
    <property type="gene ID" value="ENSGAGG00000013373.1"/>
</dbReference>